<protein>
    <submittedName>
        <fullName evidence="2">Uncharacterized protein</fullName>
    </submittedName>
</protein>
<evidence type="ECO:0000313" key="3">
    <source>
        <dbReference type="Proteomes" id="UP000830729"/>
    </source>
</evidence>
<evidence type="ECO:0000256" key="1">
    <source>
        <dbReference type="SAM" id="MobiDB-lite"/>
    </source>
</evidence>
<evidence type="ECO:0000313" key="2">
    <source>
        <dbReference type="EMBL" id="UPV72969.1"/>
    </source>
</evidence>
<organism evidence="2 3">
    <name type="scientific">Halorussus limi</name>
    <dbReference type="NCBI Taxonomy" id="2938695"/>
    <lineage>
        <taxon>Archaea</taxon>
        <taxon>Methanobacteriati</taxon>
        <taxon>Methanobacteriota</taxon>
        <taxon>Stenosarchaea group</taxon>
        <taxon>Halobacteria</taxon>
        <taxon>Halobacteriales</taxon>
        <taxon>Haladaptataceae</taxon>
        <taxon>Halorussus</taxon>
    </lineage>
</organism>
<dbReference type="EMBL" id="CP096659">
    <property type="protein sequence ID" value="UPV72969.1"/>
    <property type="molecule type" value="Genomic_DNA"/>
</dbReference>
<dbReference type="GeneID" id="72185624"/>
<feature type="region of interest" description="Disordered" evidence="1">
    <location>
        <begin position="1"/>
        <end position="58"/>
    </location>
</feature>
<sequence length="175" mass="19725">MTNQISLPEHLRNTKRDRERRRALKRTRRHHQYEKARETAHSGGYTEAERREQADPLGADPVFIGQMAKVDEELAGPDPADRVRWAGEPGPEHGLDPRTERERDPVTEFDVDPATAQVRDDDPAVQVEADTRLHGFVEASLYERETGTTDRQPGVNIEATLPDLGAVEDDILEGL</sequence>
<dbReference type="AlphaFoldDB" id="A0A8U0HQ35"/>
<feature type="compositionally biased region" description="Basic residues" evidence="1">
    <location>
        <begin position="18"/>
        <end position="32"/>
    </location>
</feature>
<gene>
    <name evidence="2" type="ORF">M0R89_10455</name>
</gene>
<dbReference type="RefSeq" id="WP_248649028.1">
    <property type="nucleotide sequence ID" value="NZ_CP096659.1"/>
</dbReference>
<name>A0A8U0HQ35_9EURY</name>
<feature type="compositionally biased region" description="Basic and acidic residues" evidence="1">
    <location>
        <begin position="79"/>
        <end position="105"/>
    </location>
</feature>
<proteinExistence type="predicted"/>
<feature type="region of interest" description="Disordered" evidence="1">
    <location>
        <begin position="73"/>
        <end position="105"/>
    </location>
</feature>
<dbReference type="KEGG" id="halx:M0R89_10455"/>
<reference evidence="2 3" key="1">
    <citation type="submission" date="2022-04" db="EMBL/GenBank/DDBJ databases">
        <title>Diverse halophilic archaea isolated from saline environments.</title>
        <authorList>
            <person name="Cui H.-L."/>
        </authorList>
    </citation>
    <scope>NUCLEOTIDE SEQUENCE [LARGE SCALE GENOMIC DNA]</scope>
    <source>
        <strain evidence="2 3">XZYJT49</strain>
    </source>
</reference>
<accession>A0A8U0HQ35</accession>
<keyword evidence="3" id="KW-1185">Reference proteome</keyword>
<dbReference type="Proteomes" id="UP000830729">
    <property type="component" value="Chromosome"/>
</dbReference>